<organism evidence="5 6">
    <name type="scientific">Ditylenchus dipsaci</name>
    <dbReference type="NCBI Taxonomy" id="166011"/>
    <lineage>
        <taxon>Eukaryota</taxon>
        <taxon>Metazoa</taxon>
        <taxon>Ecdysozoa</taxon>
        <taxon>Nematoda</taxon>
        <taxon>Chromadorea</taxon>
        <taxon>Rhabditida</taxon>
        <taxon>Tylenchina</taxon>
        <taxon>Tylenchomorpha</taxon>
        <taxon>Sphaerularioidea</taxon>
        <taxon>Anguinidae</taxon>
        <taxon>Anguininae</taxon>
        <taxon>Ditylenchus</taxon>
    </lineage>
</organism>
<dbReference type="Pfam" id="PF00076">
    <property type="entry name" value="RRM_1"/>
    <property type="match status" value="4"/>
</dbReference>
<accession>A0A915E767</accession>
<dbReference type="PROSITE" id="PS50102">
    <property type="entry name" value="RRM"/>
    <property type="match status" value="4"/>
</dbReference>
<feature type="domain" description="RRM" evidence="4">
    <location>
        <begin position="52"/>
        <end position="140"/>
    </location>
</feature>
<evidence type="ECO:0000313" key="5">
    <source>
        <dbReference type="Proteomes" id="UP000887574"/>
    </source>
</evidence>
<dbReference type="InterPro" id="IPR012677">
    <property type="entry name" value="Nucleotide-bd_a/b_plait_sf"/>
</dbReference>
<dbReference type="WBParaSite" id="jg2778">
    <property type="protein sequence ID" value="jg2778"/>
    <property type="gene ID" value="jg2778"/>
</dbReference>
<comment type="subcellular location">
    <subcellularLocation>
        <location evidence="1">Nucleus</location>
    </subcellularLocation>
</comment>
<keyword evidence="2" id="KW-0539">Nucleus</keyword>
<dbReference type="GO" id="GO:0010468">
    <property type="term" value="P:regulation of gene expression"/>
    <property type="evidence" value="ECO:0007669"/>
    <property type="project" value="TreeGrafter"/>
</dbReference>
<dbReference type="Gene3D" id="3.30.70.330">
    <property type="match status" value="4"/>
</dbReference>
<evidence type="ECO:0000259" key="4">
    <source>
        <dbReference type="PROSITE" id="PS50102"/>
    </source>
</evidence>
<proteinExistence type="predicted"/>
<dbReference type="GO" id="GO:0003723">
    <property type="term" value="F:RNA binding"/>
    <property type="evidence" value="ECO:0007669"/>
    <property type="project" value="UniProtKB-UniRule"/>
</dbReference>
<evidence type="ECO:0000313" key="6">
    <source>
        <dbReference type="WBParaSite" id="jg2778"/>
    </source>
</evidence>
<dbReference type="AlphaFoldDB" id="A0A915E767"/>
<dbReference type="GO" id="GO:0005654">
    <property type="term" value="C:nucleoplasm"/>
    <property type="evidence" value="ECO:0007669"/>
    <property type="project" value="TreeGrafter"/>
</dbReference>
<dbReference type="PANTHER" id="PTHR48033">
    <property type="entry name" value="RNA-BINDING (RRM/RBD/RNP MOTIFS) FAMILY PROTEIN"/>
    <property type="match status" value="1"/>
</dbReference>
<dbReference type="InterPro" id="IPR000504">
    <property type="entry name" value="RRM_dom"/>
</dbReference>
<dbReference type="SMART" id="SM00360">
    <property type="entry name" value="RRM"/>
    <property type="match status" value="4"/>
</dbReference>
<sequence length="461" mass="52542">MFATGSNIFHLARRTNVNIFRRLHQSLSCAQLKACTSQQYYAPNIFSIRKYYQLSAYDLSDKTTEESLYDFYSKFGKLEEVNIKSHKRSPQSLRFANICFARQEDMKRALTSAPHVIDNKEVMIVEDDEHNLLFVANLPKGINAHLRKYTAELIQICVVKFAAESGVRKALDACPLYIGHTELSVRPLRPKISTLFVGLLAPKTTDERLKSYFSQFGDVKHCQVRKHTHLNYSLCTGYVTFSSAEELKKAVEAAPHTLDGKRISIGNSSLGANLHRSALKSIIVSNIPRSLTPRDVEKFYFKFGEVHEATLYYTDPTWCAVVTFAEASQAKEALASRPHTISSVSNRVKNVLVKVRPYYTEKDTLVVTGLHPRSSKYTIKKYFAQFGDVIHMQVLVDRKINKSHCVATVSYASSEHLENALHHTNQHEIDGNQLRVERFKHELVETKRMDKSLIEKQLLHS</sequence>
<dbReference type="InterPro" id="IPR035979">
    <property type="entry name" value="RBD_domain_sf"/>
</dbReference>
<protein>
    <submittedName>
        <fullName evidence="6">RRM domain-containing protein</fullName>
    </submittedName>
</protein>
<dbReference type="PANTHER" id="PTHR48033:SF10">
    <property type="entry name" value="RNA-BINDING PROTEIN SQUID"/>
    <property type="match status" value="1"/>
</dbReference>
<feature type="domain" description="RRM" evidence="4">
    <location>
        <begin position="193"/>
        <end position="277"/>
    </location>
</feature>
<dbReference type="SUPFAM" id="SSF54928">
    <property type="entry name" value="RNA-binding domain, RBD"/>
    <property type="match status" value="3"/>
</dbReference>
<evidence type="ECO:0000256" key="1">
    <source>
        <dbReference type="ARBA" id="ARBA00004123"/>
    </source>
</evidence>
<name>A0A915E767_9BILA</name>
<dbReference type="CDD" id="cd00590">
    <property type="entry name" value="RRM_SF"/>
    <property type="match status" value="2"/>
</dbReference>
<evidence type="ECO:0000256" key="3">
    <source>
        <dbReference type="PROSITE-ProRule" id="PRU00176"/>
    </source>
</evidence>
<keyword evidence="3" id="KW-0694">RNA-binding</keyword>
<keyword evidence="5" id="KW-1185">Reference proteome</keyword>
<dbReference type="GO" id="GO:0000785">
    <property type="term" value="C:chromatin"/>
    <property type="evidence" value="ECO:0007669"/>
    <property type="project" value="TreeGrafter"/>
</dbReference>
<feature type="domain" description="RRM" evidence="4">
    <location>
        <begin position="363"/>
        <end position="441"/>
    </location>
</feature>
<dbReference type="Proteomes" id="UP000887574">
    <property type="component" value="Unplaced"/>
</dbReference>
<evidence type="ECO:0000256" key="2">
    <source>
        <dbReference type="ARBA" id="ARBA00023242"/>
    </source>
</evidence>
<feature type="domain" description="RRM" evidence="4">
    <location>
        <begin position="280"/>
        <end position="358"/>
    </location>
</feature>
<reference evidence="6" key="1">
    <citation type="submission" date="2022-11" db="UniProtKB">
        <authorList>
            <consortium name="WormBaseParasite"/>
        </authorList>
    </citation>
    <scope>IDENTIFICATION</scope>
</reference>